<evidence type="ECO:0000256" key="1">
    <source>
        <dbReference type="SAM" id="Phobius"/>
    </source>
</evidence>
<keyword evidence="1" id="KW-1133">Transmembrane helix</keyword>
<feature type="transmembrane region" description="Helical" evidence="1">
    <location>
        <begin position="6"/>
        <end position="26"/>
    </location>
</feature>
<accession>A0A0A9BRF9</accession>
<keyword evidence="1" id="KW-0812">Transmembrane</keyword>
<reference evidence="2" key="2">
    <citation type="journal article" date="2015" name="Data Brief">
        <title>Shoot transcriptome of the giant reed, Arundo donax.</title>
        <authorList>
            <person name="Barrero R.A."/>
            <person name="Guerrero F.D."/>
            <person name="Moolhuijzen P."/>
            <person name="Goolsby J.A."/>
            <person name="Tidwell J."/>
            <person name="Bellgard S.E."/>
            <person name="Bellgard M.I."/>
        </authorList>
    </citation>
    <scope>NUCLEOTIDE SEQUENCE</scope>
    <source>
        <tissue evidence="2">Shoot tissue taken approximately 20 cm above the soil surface</tissue>
    </source>
</reference>
<organism evidence="2">
    <name type="scientific">Arundo donax</name>
    <name type="common">Giant reed</name>
    <name type="synonym">Donax arundinaceus</name>
    <dbReference type="NCBI Taxonomy" id="35708"/>
    <lineage>
        <taxon>Eukaryota</taxon>
        <taxon>Viridiplantae</taxon>
        <taxon>Streptophyta</taxon>
        <taxon>Embryophyta</taxon>
        <taxon>Tracheophyta</taxon>
        <taxon>Spermatophyta</taxon>
        <taxon>Magnoliopsida</taxon>
        <taxon>Liliopsida</taxon>
        <taxon>Poales</taxon>
        <taxon>Poaceae</taxon>
        <taxon>PACMAD clade</taxon>
        <taxon>Arundinoideae</taxon>
        <taxon>Arundineae</taxon>
        <taxon>Arundo</taxon>
    </lineage>
</organism>
<dbReference type="EMBL" id="GBRH01234185">
    <property type="protein sequence ID" value="JAD63710.1"/>
    <property type="molecule type" value="Transcribed_RNA"/>
</dbReference>
<proteinExistence type="predicted"/>
<dbReference type="AlphaFoldDB" id="A0A0A9BRF9"/>
<reference evidence="2" key="1">
    <citation type="submission" date="2014-09" db="EMBL/GenBank/DDBJ databases">
        <authorList>
            <person name="Magalhaes I.L.F."/>
            <person name="Oliveira U."/>
            <person name="Santos F.R."/>
            <person name="Vidigal T.H.D.A."/>
            <person name="Brescovit A.D."/>
            <person name="Santos A.J."/>
        </authorList>
    </citation>
    <scope>NUCLEOTIDE SEQUENCE</scope>
    <source>
        <tissue evidence="2">Shoot tissue taken approximately 20 cm above the soil surface</tissue>
    </source>
</reference>
<protein>
    <submittedName>
        <fullName evidence="2">Uncharacterized protein</fullName>
    </submittedName>
</protein>
<keyword evidence="1" id="KW-0472">Membrane</keyword>
<evidence type="ECO:0000313" key="2">
    <source>
        <dbReference type="EMBL" id="JAD63710.1"/>
    </source>
</evidence>
<name>A0A0A9BRF9_ARUDO</name>
<sequence length="32" mass="3651">MLYEGYFFLYLNVFLCGGCVFLDVLMCTSECG</sequence>